<dbReference type="EMBL" id="CP128399">
    <property type="protein sequence ID" value="WJW66423.1"/>
    <property type="molecule type" value="Genomic_DNA"/>
</dbReference>
<dbReference type="Pfam" id="PF13183">
    <property type="entry name" value="Fer4_8"/>
    <property type="match status" value="1"/>
</dbReference>
<evidence type="ECO:0000313" key="9">
    <source>
        <dbReference type="Proteomes" id="UP000521676"/>
    </source>
</evidence>
<dbReference type="InterPro" id="IPR017900">
    <property type="entry name" value="4Fe4S_Fe_S_CS"/>
</dbReference>
<dbReference type="PANTHER" id="PTHR32479">
    <property type="entry name" value="GLYCOLATE OXIDASE IRON-SULFUR SUBUNIT"/>
    <property type="match status" value="1"/>
</dbReference>
<protein>
    <submittedName>
        <fullName evidence="7">Anaerobic glycerol-3-phosphate dehydrogenase subunit C</fullName>
        <ecNumber evidence="8">1.1.5.3</ecNumber>
    </submittedName>
</protein>
<dbReference type="GO" id="GO:0051539">
    <property type="term" value="F:4 iron, 4 sulfur cluster binding"/>
    <property type="evidence" value="ECO:0007669"/>
    <property type="project" value="UniProtKB-KW"/>
</dbReference>
<keyword evidence="2" id="KW-0479">Metal-binding</keyword>
<dbReference type="Gene3D" id="3.30.70.20">
    <property type="match status" value="1"/>
</dbReference>
<reference evidence="8" key="2">
    <citation type="journal article" date="2024" name="Nature">
        <title>Anoxygenic phototroph of the Chloroflexota uses a type I reaction centre.</title>
        <authorList>
            <person name="Tsuji J.M."/>
            <person name="Shaw N.A."/>
            <person name="Nagashima S."/>
            <person name="Venkiteswaran J.J."/>
            <person name="Schiff S.L."/>
            <person name="Watanabe T."/>
            <person name="Fukui M."/>
            <person name="Hanada S."/>
            <person name="Tank M."/>
            <person name="Neufeld J.D."/>
        </authorList>
    </citation>
    <scope>NUCLEOTIDE SEQUENCE</scope>
    <source>
        <strain evidence="8">L227-S17</strain>
    </source>
</reference>
<dbReference type="Pfam" id="PF02754">
    <property type="entry name" value="CCG"/>
    <property type="match status" value="1"/>
</dbReference>
<dbReference type="PROSITE" id="PS00198">
    <property type="entry name" value="4FE4S_FER_1"/>
    <property type="match status" value="1"/>
</dbReference>
<dbReference type="SUPFAM" id="SSF54862">
    <property type="entry name" value="4Fe-4S ferredoxins"/>
    <property type="match status" value="1"/>
</dbReference>
<keyword evidence="5" id="KW-0411">Iron-sulfur</keyword>
<evidence type="ECO:0000256" key="2">
    <source>
        <dbReference type="ARBA" id="ARBA00022723"/>
    </source>
</evidence>
<evidence type="ECO:0000313" key="7">
    <source>
        <dbReference type="EMBL" id="NWJ44532.1"/>
    </source>
</evidence>
<feature type="domain" description="4Fe-4S ferredoxin-type" evidence="6">
    <location>
        <begin position="36"/>
        <end position="68"/>
    </location>
</feature>
<gene>
    <name evidence="7" type="ORF">HXX08_01505</name>
    <name evidence="8" type="ORF">OZ401_002221</name>
</gene>
<dbReference type="InterPro" id="IPR017896">
    <property type="entry name" value="4Fe4S_Fe-S-bd"/>
</dbReference>
<name>A0A8T7LWF9_9CHLR</name>
<evidence type="ECO:0000259" key="6">
    <source>
        <dbReference type="PROSITE" id="PS51379"/>
    </source>
</evidence>
<keyword evidence="4" id="KW-0408">Iron</keyword>
<dbReference type="PROSITE" id="PS51379">
    <property type="entry name" value="4FE4S_FER_2"/>
    <property type="match status" value="1"/>
</dbReference>
<dbReference type="EMBL" id="JACATZ010000001">
    <property type="protein sequence ID" value="NWJ44532.1"/>
    <property type="molecule type" value="Genomic_DNA"/>
</dbReference>
<keyword evidence="3" id="KW-0677">Repeat</keyword>
<evidence type="ECO:0000256" key="1">
    <source>
        <dbReference type="ARBA" id="ARBA00022485"/>
    </source>
</evidence>
<keyword evidence="1" id="KW-0004">4Fe-4S</keyword>
<dbReference type="Proteomes" id="UP000521676">
    <property type="component" value="Unassembled WGS sequence"/>
</dbReference>
<dbReference type="AlphaFoldDB" id="A0A8T7LWF9"/>
<dbReference type="InterPro" id="IPR004017">
    <property type="entry name" value="Cys_rich_dom"/>
</dbReference>
<dbReference type="Proteomes" id="UP001431572">
    <property type="component" value="Chromosome 1"/>
</dbReference>
<evidence type="ECO:0000256" key="5">
    <source>
        <dbReference type="ARBA" id="ARBA00023014"/>
    </source>
</evidence>
<organism evidence="7 9">
    <name type="scientific">Candidatus Chlorohelix allophototropha</name>
    <dbReference type="NCBI Taxonomy" id="3003348"/>
    <lineage>
        <taxon>Bacteria</taxon>
        <taxon>Bacillati</taxon>
        <taxon>Chloroflexota</taxon>
        <taxon>Chloroflexia</taxon>
        <taxon>Candidatus Chloroheliales</taxon>
        <taxon>Candidatus Chloroheliaceae</taxon>
        <taxon>Candidatus Chlorohelix</taxon>
    </lineage>
</organism>
<dbReference type="RefSeq" id="WP_341468308.1">
    <property type="nucleotide sequence ID" value="NZ_CP128399.1"/>
</dbReference>
<keyword evidence="10" id="KW-1185">Reference proteome</keyword>
<evidence type="ECO:0000256" key="4">
    <source>
        <dbReference type="ARBA" id="ARBA00023004"/>
    </source>
</evidence>
<dbReference type="GO" id="GO:0004368">
    <property type="term" value="F:glycerol-3-phosphate dehydrogenase (quinone) activity"/>
    <property type="evidence" value="ECO:0007669"/>
    <property type="project" value="UniProtKB-EC"/>
</dbReference>
<evidence type="ECO:0000313" key="10">
    <source>
        <dbReference type="Proteomes" id="UP001431572"/>
    </source>
</evidence>
<dbReference type="NCBIfam" id="NF008369">
    <property type="entry name" value="PRK11168.1"/>
    <property type="match status" value="1"/>
</dbReference>
<dbReference type="PANTHER" id="PTHR32479:SF19">
    <property type="entry name" value="ANAEROBIC GLYCEROL-3-PHOSPHATE DEHYDROGENASE SUBUNIT C"/>
    <property type="match status" value="1"/>
</dbReference>
<evidence type="ECO:0000256" key="3">
    <source>
        <dbReference type="ARBA" id="ARBA00022737"/>
    </source>
</evidence>
<sequence>MEGFESTGESEQALGALNSSVVNYKDPKFWDRKNLRRELIRQFDICHGCRMCVNYCPSFPTLFKFIDKYDGDAHQMTRQETDRVVDLCFNCKLCFVKCPYTPPHEFMIDLPKLVQRDRAQRAKKKKLTLTEKILSNPELLGKVSSLIAPVANFANTNMLGRIVVEATAGIDHRAILPAFQRETFMKWWKKRLAQKKTSGQTATNGKVALFHTCMVNYQTPEIGKDLVAVLEKNNVEVVVPEGQRCCGMPSLDAGDVDEARRMMQHNVNLLDKYVEQGYDVLVPEPTCGMMLRKEYKDQIPGAKTDNVASHTFDALEYLFKMKRAGKLNTDFKNAPGKLVYHMPCHLKYQAIGKRSFDLLKSIPGTDITFIDKGCSGHSGSWGMRKEYYEAGMKVGSGLFEEVKKREEARVVTDCQLAGLQIQQGTGRPASHPIEIVAEAYGLKEKK</sequence>
<reference evidence="7 9" key="1">
    <citation type="submission" date="2020-06" db="EMBL/GenBank/DDBJ databases">
        <title>Anoxygenic phototrophic Chloroflexota member uses a Type I reaction center.</title>
        <authorList>
            <person name="Tsuji J.M."/>
            <person name="Shaw N.A."/>
            <person name="Nagashima S."/>
            <person name="Venkiteswaran J."/>
            <person name="Schiff S.L."/>
            <person name="Hanada S."/>
            <person name="Tank M."/>
            <person name="Neufeld J.D."/>
        </authorList>
    </citation>
    <scope>NUCLEOTIDE SEQUENCE [LARGE SCALE GENOMIC DNA]</scope>
    <source>
        <strain evidence="7">L227-S17</strain>
    </source>
</reference>
<dbReference type="EC" id="1.1.5.3" evidence="8"/>
<evidence type="ECO:0000313" key="8">
    <source>
        <dbReference type="EMBL" id="WJW66423.1"/>
    </source>
</evidence>
<proteinExistence type="predicted"/>
<dbReference type="GO" id="GO:0046872">
    <property type="term" value="F:metal ion binding"/>
    <property type="evidence" value="ECO:0007669"/>
    <property type="project" value="UniProtKB-KW"/>
</dbReference>
<accession>A0A8T7LWF9</accession>
<keyword evidence="8" id="KW-0560">Oxidoreductase</keyword>